<dbReference type="EMBL" id="JAIWYP010000005">
    <property type="protein sequence ID" value="KAH3825898.1"/>
    <property type="molecule type" value="Genomic_DNA"/>
</dbReference>
<evidence type="ECO:0000313" key="1">
    <source>
        <dbReference type="EMBL" id="KAH3825898.1"/>
    </source>
</evidence>
<name>A0A9D4H1W0_DREPO</name>
<dbReference type="AlphaFoldDB" id="A0A9D4H1W0"/>
<reference evidence="1" key="1">
    <citation type="journal article" date="2019" name="bioRxiv">
        <title>The Genome of the Zebra Mussel, Dreissena polymorpha: A Resource for Invasive Species Research.</title>
        <authorList>
            <person name="McCartney M.A."/>
            <person name="Auch B."/>
            <person name="Kono T."/>
            <person name="Mallez S."/>
            <person name="Zhang Y."/>
            <person name="Obille A."/>
            <person name="Becker A."/>
            <person name="Abrahante J.E."/>
            <person name="Garbe J."/>
            <person name="Badalamenti J.P."/>
            <person name="Herman A."/>
            <person name="Mangelson H."/>
            <person name="Liachko I."/>
            <person name="Sullivan S."/>
            <person name="Sone E.D."/>
            <person name="Koren S."/>
            <person name="Silverstein K.A.T."/>
            <person name="Beckman K.B."/>
            <person name="Gohl D.M."/>
        </authorList>
    </citation>
    <scope>NUCLEOTIDE SEQUENCE</scope>
    <source>
        <strain evidence="1">Duluth1</strain>
        <tissue evidence="1">Whole animal</tissue>
    </source>
</reference>
<sequence>MPICLASASRSGPLSLTFHFGVSGERLPRRIGCRLAKGVVYPMPTSLNDVFFNGLLLCSSPQFFDGDFFWSADPGDLHDAAVDEDLYLLYGGNSGSPCLFSILEYWLRDGNKVPNRYGDANCAGSTDVFQLIEGCSFFSDAGFGVCNRSSIVFHNAAERIQAFYLLQRLT</sequence>
<accession>A0A9D4H1W0</accession>
<reference evidence="1" key="2">
    <citation type="submission" date="2020-11" db="EMBL/GenBank/DDBJ databases">
        <authorList>
            <person name="McCartney M.A."/>
            <person name="Auch B."/>
            <person name="Kono T."/>
            <person name="Mallez S."/>
            <person name="Becker A."/>
            <person name="Gohl D.M."/>
            <person name="Silverstein K.A.T."/>
            <person name="Koren S."/>
            <person name="Bechman K.B."/>
            <person name="Herman A."/>
            <person name="Abrahante J.E."/>
            <person name="Garbe J."/>
        </authorList>
    </citation>
    <scope>NUCLEOTIDE SEQUENCE</scope>
    <source>
        <strain evidence="1">Duluth1</strain>
        <tissue evidence="1">Whole animal</tissue>
    </source>
</reference>
<gene>
    <name evidence="1" type="ORF">DPMN_127783</name>
</gene>
<evidence type="ECO:0000313" key="2">
    <source>
        <dbReference type="Proteomes" id="UP000828390"/>
    </source>
</evidence>
<comment type="caution">
    <text evidence="1">The sequence shown here is derived from an EMBL/GenBank/DDBJ whole genome shotgun (WGS) entry which is preliminary data.</text>
</comment>
<protein>
    <submittedName>
        <fullName evidence="1">Uncharacterized protein</fullName>
    </submittedName>
</protein>
<dbReference type="Proteomes" id="UP000828390">
    <property type="component" value="Unassembled WGS sequence"/>
</dbReference>
<proteinExistence type="predicted"/>
<keyword evidence="2" id="KW-1185">Reference proteome</keyword>
<organism evidence="1 2">
    <name type="scientific">Dreissena polymorpha</name>
    <name type="common">Zebra mussel</name>
    <name type="synonym">Mytilus polymorpha</name>
    <dbReference type="NCBI Taxonomy" id="45954"/>
    <lineage>
        <taxon>Eukaryota</taxon>
        <taxon>Metazoa</taxon>
        <taxon>Spiralia</taxon>
        <taxon>Lophotrochozoa</taxon>
        <taxon>Mollusca</taxon>
        <taxon>Bivalvia</taxon>
        <taxon>Autobranchia</taxon>
        <taxon>Heteroconchia</taxon>
        <taxon>Euheterodonta</taxon>
        <taxon>Imparidentia</taxon>
        <taxon>Neoheterodontei</taxon>
        <taxon>Myida</taxon>
        <taxon>Dreissenoidea</taxon>
        <taxon>Dreissenidae</taxon>
        <taxon>Dreissena</taxon>
    </lineage>
</organism>